<name>A0AAV6UFC8_9ARAC</name>
<dbReference type="AlphaFoldDB" id="A0AAV6UFC8"/>
<comment type="caution">
    <text evidence="1">The sequence shown here is derived from an EMBL/GenBank/DDBJ whole genome shotgun (WGS) entry which is preliminary data.</text>
</comment>
<accession>A0AAV6UFC8</accession>
<evidence type="ECO:0000313" key="2">
    <source>
        <dbReference type="Proteomes" id="UP000827092"/>
    </source>
</evidence>
<dbReference type="EMBL" id="JAFNEN010000452">
    <property type="protein sequence ID" value="KAG8182699.1"/>
    <property type="molecule type" value="Genomic_DNA"/>
</dbReference>
<organism evidence="1 2">
    <name type="scientific">Oedothorax gibbosus</name>
    <dbReference type="NCBI Taxonomy" id="931172"/>
    <lineage>
        <taxon>Eukaryota</taxon>
        <taxon>Metazoa</taxon>
        <taxon>Ecdysozoa</taxon>
        <taxon>Arthropoda</taxon>
        <taxon>Chelicerata</taxon>
        <taxon>Arachnida</taxon>
        <taxon>Araneae</taxon>
        <taxon>Araneomorphae</taxon>
        <taxon>Entelegynae</taxon>
        <taxon>Araneoidea</taxon>
        <taxon>Linyphiidae</taxon>
        <taxon>Erigoninae</taxon>
        <taxon>Oedothorax</taxon>
    </lineage>
</organism>
<proteinExistence type="predicted"/>
<keyword evidence="2" id="KW-1185">Reference proteome</keyword>
<evidence type="ECO:0000313" key="1">
    <source>
        <dbReference type="EMBL" id="KAG8182699.1"/>
    </source>
</evidence>
<sequence>MSERGRLIFISKGCARPGLVLVIRSPTDFNCTRLNICPLTNIRSTRKGIFLPAKIIKHFSGHGHSMLLSTASVSCSSTSNEGTHCPEMG</sequence>
<reference evidence="1 2" key="1">
    <citation type="journal article" date="2022" name="Nat. Ecol. Evol.">
        <title>A masculinizing supergene underlies an exaggerated male reproductive morph in a spider.</title>
        <authorList>
            <person name="Hendrickx F."/>
            <person name="De Corte Z."/>
            <person name="Sonet G."/>
            <person name="Van Belleghem S.M."/>
            <person name="Kostlbacher S."/>
            <person name="Vangestel C."/>
        </authorList>
    </citation>
    <scope>NUCLEOTIDE SEQUENCE [LARGE SCALE GENOMIC DNA]</scope>
    <source>
        <strain evidence="1">W744_W776</strain>
    </source>
</reference>
<gene>
    <name evidence="1" type="ORF">JTE90_017677</name>
</gene>
<dbReference type="Proteomes" id="UP000827092">
    <property type="component" value="Unassembled WGS sequence"/>
</dbReference>
<protein>
    <submittedName>
        <fullName evidence="1">Uncharacterized protein</fullName>
    </submittedName>
</protein>